<comment type="caution">
    <text evidence="11">The sequence shown here is derived from an EMBL/GenBank/DDBJ whole genome shotgun (WGS) entry which is preliminary data.</text>
</comment>
<dbReference type="AlphaFoldDB" id="A0A935UE91"/>
<protein>
    <recommendedName>
        <fullName evidence="3">asparagine synthase (glutamine-hydrolyzing)</fullName>
        <ecNumber evidence="3">6.3.5.4</ecNumber>
    </recommendedName>
</protein>
<dbReference type="Pfam" id="PF00733">
    <property type="entry name" value="Asn_synthase"/>
    <property type="match status" value="1"/>
</dbReference>
<name>A0A935UE91_9PROT</name>
<keyword evidence="4" id="KW-0547">Nucleotide-binding</keyword>
<keyword evidence="5" id="KW-0067">ATP-binding</keyword>
<dbReference type="Proteomes" id="UP000697998">
    <property type="component" value="Unassembled WGS sequence"/>
</dbReference>
<evidence type="ECO:0000256" key="5">
    <source>
        <dbReference type="ARBA" id="ARBA00022840"/>
    </source>
</evidence>
<evidence type="ECO:0000256" key="7">
    <source>
        <dbReference type="PIRSR" id="PIRSR001589-3"/>
    </source>
</evidence>
<evidence type="ECO:0000259" key="10">
    <source>
        <dbReference type="Pfam" id="PF13537"/>
    </source>
</evidence>
<dbReference type="GO" id="GO:0004066">
    <property type="term" value="F:asparagine synthase (glutamine-hydrolyzing) activity"/>
    <property type="evidence" value="ECO:0007669"/>
    <property type="project" value="UniProtKB-EC"/>
</dbReference>
<dbReference type="SUPFAM" id="SSF52402">
    <property type="entry name" value="Adenine nucleotide alpha hydrolases-like"/>
    <property type="match status" value="1"/>
</dbReference>
<dbReference type="InterPro" id="IPR029055">
    <property type="entry name" value="Ntn_hydrolases_N"/>
</dbReference>
<dbReference type="GO" id="GO:0005524">
    <property type="term" value="F:ATP binding"/>
    <property type="evidence" value="ECO:0007669"/>
    <property type="project" value="UniProtKB-KW"/>
</dbReference>
<dbReference type="PIRSF" id="PIRSF001589">
    <property type="entry name" value="Asn_synthetase_glu-h"/>
    <property type="match status" value="1"/>
</dbReference>
<dbReference type="EC" id="6.3.5.4" evidence="3"/>
<dbReference type="InterPro" id="IPR014729">
    <property type="entry name" value="Rossmann-like_a/b/a_fold"/>
</dbReference>
<dbReference type="Gene3D" id="3.40.50.620">
    <property type="entry name" value="HUPs"/>
    <property type="match status" value="1"/>
</dbReference>
<reference evidence="11 12" key="1">
    <citation type="submission" date="2020-10" db="EMBL/GenBank/DDBJ databases">
        <title>Connecting structure to function with the recovery of over 1000 high-quality activated sludge metagenome-assembled genomes encoding full-length rRNA genes using long-read sequencing.</title>
        <authorList>
            <person name="Singleton C.M."/>
            <person name="Petriglieri F."/>
            <person name="Kristensen J.M."/>
            <person name="Kirkegaard R.H."/>
            <person name="Michaelsen T.Y."/>
            <person name="Andersen M.H."/>
            <person name="Karst S.M."/>
            <person name="Dueholm M.S."/>
            <person name="Nielsen P.H."/>
            <person name="Albertsen M."/>
        </authorList>
    </citation>
    <scope>NUCLEOTIDE SEQUENCE [LARGE SCALE GENOMIC DNA]</scope>
    <source>
        <strain evidence="11">EsbW_18-Q3-R4-48_BATAC.285</strain>
    </source>
</reference>
<dbReference type="PANTHER" id="PTHR43284">
    <property type="entry name" value="ASPARAGINE SYNTHETASE (GLUTAMINE-HYDROLYZING)"/>
    <property type="match status" value="1"/>
</dbReference>
<evidence type="ECO:0000256" key="6">
    <source>
        <dbReference type="ARBA" id="ARBA00048741"/>
    </source>
</evidence>
<dbReference type="EMBL" id="JADJMH010000001">
    <property type="protein sequence ID" value="MBK7673686.1"/>
    <property type="molecule type" value="Genomic_DNA"/>
</dbReference>
<comment type="similarity">
    <text evidence="2">Belongs to the asparagine synthetase family.</text>
</comment>
<dbReference type="InterPro" id="IPR017932">
    <property type="entry name" value="GATase_2_dom"/>
</dbReference>
<dbReference type="InterPro" id="IPR051786">
    <property type="entry name" value="ASN_synthetase/amidase"/>
</dbReference>
<feature type="domain" description="Asparagine synthetase" evidence="9">
    <location>
        <begin position="201"/>
        <end position="584"/>
    </location>
</feature>
<dbReference type="CDD" id="cd01991">
    <property type="entry name" value="Asn_synthase_B_C"/>
    <property type="match status" value="1"/>
</dbReference>
<comment type="pathway">
    <text evidence="1">Amino-acid biosynthesis; L-asparagine biosynthesis; L-asparagine from L-aspartate (L-Gln route): step 1/1.</text>
</comment>
<dbReference type="Pfam" id="PF13537">
    <property type="entry name" value="GATase_7"/>
    <property type="match status" value="1"/>
</dbReference>
<evidence type="ECO:0000256" key="2">
    <source>
        <dbReference type="ARBA" id="ARBA00005752"/>
    </source>
</evidence>
<evidence type="ECO:0000256" key="3">
    <source>
        <dbReference type="ARBA" id="ARBA00012737"/>
    </source>
</evidence>
<dbReference type="PANTHER" id="PTHR43284:SF1">
    <property type="entry name" value="ASPARAGINE SYNTHETASE"/>
    <property type="match status" value="1"/>
</dbReference>
<evidence type="ECO:0000256" key="4">
    <source>
        <dbReference type="ARBA" id="ARBA00022741"/>
    </source>
</evidence>
<feature type="domain" description="Glutamine amidotransferase type-2" evidence="10">
    <location>
        <begin position="68"/>
        <end position="125"/>
    </location>
</feature>
<feature type="region of interest" description="Disordered" evidence="8">
    <location>
        <begin position="612"/>
        <end position="639"/>
    </location>
</feature>
<dbReference type="InterPro" id="IPR001962">
    <property type="entry name" value="Asn_synthase"/>
</dbReference>
<accession>A0A935UE91</accession>
<dbReference type="GO" id="GO:0005829">
    <property type="term" value="C:cytosol"/>
    <property type="evidence" value="ECO:0007669"/>
    <property type="project" value="TreeGrafter"/>
</dbReference>
<evidence type="ECO:0000259" key="9">
    <source>
        <dbReference type="Pfam" id="PF00733"/>
    </source>
</evidence>
<dbReference type="SUPFAM" id="SSF56235">
    <property type="entry name" value="N-terminal nucleophile aminohydrolases (Ntn hydrolases)"/>
    <property type="match status" value="1"/>
</dbReference>
<evidence type="ECO:0000313" key="12">
    <source>
        <dbReference type="Proteomes" id="UP000697998"/>
    </source>
</evidence>
<evidence type="ECO:0000256" key="1">
    <source>
        <dbReference type="ARBA" id="ARBA00005187"/>
    </source>
</evidence>
<evidence type="ECO:0000313" key="11">
    <source>
        <dbReference type="EMBL" id="MBK7673686.1"/>
    </source>
</evidence>
<dbReference type="Gene3D" id="3.60.20.10">
    <property type="entry name" value="Glutamine Phosphoribosylpyrophosphate, subunit 1, domain 1"/>
    <property type="match status" value="1"/>
</dbReference>
<evidence type="ECO:0000256" key="8">
    <source>
        <dbReference type="SAM" id="MobiDB-lite"/>
    </source>
</evidence>
<dbReference type="GO" id="GO:0006529">
    <property type="term" value="P:asparagine biosynthetic process"/>
    <property type="evidence" value="ECO:0007669"/>
    <property type="project" value="InterPro"/>
</dbReference>
<organism evidence="11 12">
    <name type="scientific">Candidatus Accumulibacter proximus</name>
    <dbReference type="NCBI Taxonomy" id="2954385"/>
    <lineage>
        <taxon>Bacteria</taxon>
        <taxon>Pseudomonadati</taxon>
        <taxon>Pseudomonadota</taxon>
        <taxon>Betaproteobacteria</taxon>
        <taxon>Candidatus Accumulibacter</taxon>
    </lineage>
</organism>
<gene>
    <name evidence="11" type="ORF">IPJ27_02345</name>
</gene>
<sequence>MTDRLSGQLDLTSLFDPHTAPVVVRSLDLRTDDVARDSDALCAVIGSPAVQPDSAADASRTPGYASEILKAWHTSGTDLPSRLSGTYALAIVDTRRQCVFLAVDRFAIETLCYRSDGKTLAFSDRADCVQGRGDELDPQAIFDYLYFHMIPAPRTIFRQVRRLPAAHSLLIDRNGVHETRHWPLLFDEQHRQPFAAARDTFRNLIRDSVTEEVAGHERVGAFLSGGTDSSTVAGMLCQITGKPAPAYSIGFDAEGYDEMEYARLAARHFGCEHHEYYVTPADLVASIPAVAQHHDQPFGNSSALPAYYCARIAQADGCTKMLAGDGGDELFGGNTRYAAQRVFEYYHSLPQSVRRLIEPMCTDGSPLRKIPGLRQATGYVRHSRVPMPDRLQSFNLIMQLDPAKVLTADFLAQIDVGEPTRHMQATWNECQAPSLINRMLAYDWRYTLADSDLPKVRGATRMAGIEVGYPLLSDRLTDFSMALPPDWKLRRFKLRWFFKEALRGFLPDEILTKKKKGFGLPFGVWATRTPALKQLAEDSLDTLAKRGIVRPDFIQKLITEHLPEHPGYYGEMVWILTMLEQWLRGQEARENRPPSGNPLRRQLAWRDWRRKHRQADISRPKRLSLKSASLHRPSRQRND</sequence>
<feature type="site" description="Important for beta-aspartyl-AMP intermediate formation" evidence="7">
    <location>
        <position position="325"/>
    </location>
</feature>
<comment type="catalytic activity">
    <reaction evidence="6">
        <text>L-aspartate + L-glutamine + ATP + H2O = L-asparagine + L-glutamate + AMP + diphosphate + H(+)</text>
        <dbReference type="Rhea" id="RHEA:12228"/>
        <dbReference type="ChEBI" id="CHEBI:15377"/>
        <dbReference type="ChEBI" id="CHEBI:15378"/>
        <dbReference type="ChEBI" id="CHEBI:29985"/>
        <dbReference type="ChEBI" id="CHEBI:29991"/>
        <dbReference type="ChEBI" id="CHEBI:30616"/>
        <dbReference type="ChEBI" id="CHEBI:33019"/>
        <dbReference type="ChEBI" id="CHEBI:58048"/>
        <dbReference type="ChEBI" id="CHEBI:58359"/>
        <dbReference type="ChEBI" id="CHEBI:456215"/>
        <dbReference type="EC" id="6.3.5.4"/>
    </reaction>
</comment>
<dbReference type="InterPro" id="IPR006426">
    <property type="entry name" value="Asn_synth_AEB"/>
</dbReference>
<proteinExistence type="inferred from homology"/>